<dbReference type="EMBL" id="JARKHS020001257">
    <property type="protein sequence ID" value="KAK8787947.1"/>
    <property type="molecule type" value="Genomic_DNA"/>
</dbReference>
<gene>
    <name evidence="2" type="ORF">V5799_022273</name>
</gene>
<keyword evidence="3" id="KW-1185">Reference proteome</keyword>
<evidence type="ECO:0000313" key="2">
    <source>
        <dbReference type="EMBL" id="KAK8787947.1"/>
    </source>
</evidence>
<dbReference type="SUPFAM" id="SSF56219">
    <property type="entry name" value="DNase I-like"/>
    <property type="match status" value="1"/>
</dbReference>
<evidence type="ECO:0000259" key="1">
    <source>
        <dbReference type="Pfam" id="PF14529"/>
    </source>
</evidence>
<dbReference type="InterPro" id="IPR036691">
    <property type="entry name" value="Endo/exonu/phosph_ase_sf"/>
</dbReference>
<evidence type="ECO:0000313" key="3">
    <source>
        <dbReference type="Proteomes" id="UP001321473"/>
    </source>
</evidence>
<organism evidence="2 3">
    <name type="scientific">Amblyomma americanum</name>
    <name type="common">Lone star tick</name>
    <dbReference type="NCBI Taxonomy" id="6943"/>
    <lineage>
        <taxon>Eukaryota</taxon>
        <taxon>Metazoa</taxon>
        <taxon>Ecdysozoa</taxon>
        <taxon>Arthropoda</taxon>
        <taxon>Chelicerata</taxon>
        <taxon>Arachnida</taxon>
        <taxon>Acari</taxon>
        <taxon>Parasitiformes</taxon>
        <taxon>Ixodida</taxon>
        <taxon>Ixodoidea</taxon>
        <taxon>Ixodidae</taxon>
        <taxon>Amblyomminae</taxon>
        <taxon>Amblyomma</taxon>
    </lineage>
</organism>
<comment type="caution">
    <text evidence="2">The sequence shown here is derived from an EMBL/GenBank/DDBJ whole genome shotgun (WGS) entry which is preliminary data.</text>
</comment>
<proteinExistence type="predicted"/>
<dbReference type="GO" id="GO:0003824">
    <property type="term" value="F:catalytic activity"/>
    <property type="evidence" value="ECO:0007669"/>
    <property type="project" value="InterPro"/>
</dbReference>
<dbReference type="Proteomes" id="UP001321473">
    <property type="component" value="Unassembled WGS sequence"/>
</dbReference>
<dbReference type="Gene3D" id="3.60.10.10">
    <property type="entry name" value="Endonuclease/exonuclease/phosphatase"/>
    <property type="match status" value="1"/>
</dbReference>
<protein>
    <recommendedName>
        <fullName evidence="1">Endonuclease/exonuclease/phosphatase domain-containing protein</fullName>
    </recommendedName>
</protein>
<dbReference type="AlphaFoldDB" id="A0AAQ4FL49"/>
<reference evidence="2 3" key="1">
    <citation type="journal article" date="2023" name="Arcadia Sci">
        <title>De novo assembly of a long-read Amblyomma americanum tick genome.</title>
        <authorList>
            <person name="Chou S."/>
            <person name="Poskanzer K.E."/>
            <person name="Rollins M."/>
            <person name="Thuy-Boun P.S."/>
        </authorList>
    </citation>
    <scope>NUCLEOTIDE SEQUENCE [LARGE SCALE GENOMIC DNA]</scope>
    <source>
        <strain evidence="2">F_SG_1</strain>
        <tissue evidence="2">Salivary glands</tissue>
    </source>
</reference>
<dbReference type="InterPro" id="IPR005135">
    <property type="entry name" value="Endo/exonuclease/phosphatase"/>
</dbReference>
<accession>A0AAQ4FL49</accession>
<name>A0AAQ4FL49_AMBAM</name>
<sequence>MTKTVALTKGATIVIAGDFNAPHYAWGYPRQSTKGNLLLQAVSDCSLESITDPQYPTRTGTSVVQDTTPDLAFVKNVPGEGWRNLQENLDSDHFIVEITLTISTAPTREFNVTDWDAFREMRKADQTDYDNFGSLFTRLQQDVQAVTKIVKTDLKVDRMGARLVHLLEAKNSILSRWRMPRLHRSLRKKLRSSIVQ</sequence>
<dbReference type="Pfam" id="PF14529">
    <property type="entry name" value="Exo_endo_phos_2"/>
    <property type="match status" value="1"/>
</dbReference>
<feature type="domain" description="Endonuclease/exonuclease/phosphatase" evidence="1">
    <location>
        <begin position="7"/>
        <end position="96"/>
    </location>
</feature>